<gene>
    <name evidence="2" type="ORF">SAMN05444159_4290</name>
</gene>
<protein>
    <submittedName>
        <fullName evidence="2">Uncharacterized protein</fullName>
    </submittedName>
</protein>
<sequence>MPGAGCTRSLVCSVVSTRVFTTGSARRPGIPYAMVLTAYVVLSPVIGLSCHRRPAEKWFCKTRSGPQHLRKDLTPASRRQDHTIWPYVIASFVRALPIAHG</sequence>
<evidence type="ECO:0000256" key="1">
    <source>
        <dbReference type="SAM" id="Phobius"/>
    </source>
</evidence>
<organism evidence="2 3">
    <name type="scientific">Bradyrhizobium lablabi</name>
    <dbReference type="NCBI Taxonomy" id="722472"/>
    <lineage>
        <taxon>Bacteria</taxon>
        <taxon>Pseudomonadati</taxon>
        <taxon>Pseudomonadota</taxon>
        <taxon>Alphaproteobacteria</taxon>
        <taxon>Hyphomicrobiales</taxon>
        <taxon>Nitrobacteraceae</taxon>
        <taxon>Bradyrhizobium</taxon>
    </lineage>
</organism>
<keyword evidence="1" id="KW-0812">Transmembrane</keyword>
<keyword evidence="1" id="KW-0472">Membrane</keyword>
<name>A0A1M6VMY5_9BRAD</name>
<proteinExistence type="predicted"/>
<evidence type="ECO:0000313" key="2">
    <source>
        <dbReference type="EMBL" id="SHK82863.1"/>
    </source>
</evidence>
<evidence type="ECO:0000313" key="3">
    <source>
        <dbReference type="Proteomes" id="UP000189935"/>
    </source>
</evidence>
<keyword evidence="1" id="KW-1133">Transmembrane helix</keyword>
<dbReference type="Proteomes" id="UP000189935">
    <property type="component" value="Chromosome I"/>
</dbReference>
<accession>A0A1M6VMY5</accession>
<feature type="transmembrane region" description="Helical" evidence="1">
    <location>
        <begin position="29"/>
        <end position="48"/>
    </location>
</feature>
<reference evidence="2 3" key="1">
    <citation type="submission" date="2016-11" db="EMBL/GenBank/DDBJ databases">
        <authorList>
            <person name="Jaros S."/>
            <person name="Januszkiewicz K."/>
            <person name="Wedrychowicz H."/>
        </authorList>
    </citation>
    <scope>NUCLEOTIDE SEQUENCE [LARGE SCALE GENOMIC DNA]</scope>
    <source>
        <strain evidence="2 3">GAS499</strain>
    </source>
</reference>
<dbReference type="AlphaFoldDB" id="A0A1M6VMY5"/>
<dbReference type="EMBL" id="LT670844">
    <property type="protein sequence ID" value="SHK82863.1"/>
    <property type="molecule type" value="Genomic_DNA"/>
</dbReference>